<evidence type="ECO:0000313" key="2">
    <source>
        <dbReference type="EMBL" id="KAF2713785.1"/>
    </source>
</evidence>
<name>A0A6G1KMK7_9PLEO</name>
<accession>A0A6G1KMK7</accession>
<dbReference type="EMBL" id="MU005765">
    <property type="protein sequence ID" value="KAF2713785.1"/>
    <property type="molecule type" value="Genomic_DNA"/>
</dbReference>
<dbReference type="AlphaFoldDB" id="A0A6G1KMK7"/>
<evidence type="ECO:0000256" key="1">
    <source>
        <dbReference type="SAM" id="SignalP"/>
    </source>
</evidence>
<gene>
    <name evidence="2" type="ORF">K504DRAFT_488107</name>
</gene>
<dbReference type="OrthoDB" id="5337308at2759"/>
<evidence type="ECO:0000313" key="3">
    <source>
        <dbReference type="Proteomes" id="UP000799428"/>
    </source>
</evidence>
<feature type="signal peptide" evidence="1">
    <location>
        <begin position="1"/>
        <end position="21"/>
    </location>
</feature>
<keyword evidence="1" id="KW-0732">Signal</keyword>
<sequence>MKITMLKALAIFAGLLPFARPYPEGPQQSPSIMGKLPHAETRVGEGSTITDRLQAEIAHGPLKKRWPYSPIGDADWAKMSCRGTKLIDMMDKEDAAAGQLLNPPQSSAASVWRDFPGDLSNWGWTPSAALHNRLCDMDKPQYGLKPTIEGLGIPITSAWLKCYTTQHGLQSGRDPVNLQTYTTRDGRTLRSTGGNFAFIIDPSQGLLIITKQYSPENEASQRSPPVTELPELRRSSDVTFGQWAMVAQQNIQHIKFIGIWAITNIQSATTIARALENVGKTLEAWPGTDFAMATAEFKAILGTPSGTGIAYFLAQHKAQLGKKRIYSVRVFNHESRMKGKDACLMFYIQDI</sequence>
<feature type="chain" id="PRO_5026303307" evidence="1">
    <location>
        <begin position="22"/>
        <end position="351"/>
    </location>
</feature>
<reference evidence="2" key="1">
    <citation type="journal article" date="2020" name="Stud. Mycol.">
        <title>101 Dothideomycetes genomes: a test case for predicting lifestyles and emergence of pathogens.</title>
        <authorList>
            <person name="Haridas S."/>
            <person name="Albert R."/>
            <person name="Binder M."/>
            <person name="Bloem J."/>
            <person name="Labutti K."/>
            <person name="Salamov A."/>
            <person name="Andreopoulos B."/>
            <person name="Baker S."/>
            <person name="Barry K."/>
            <person name="Bills G."/>
            <person name="Bluhm B."/>
            <person name="Cannon C."/>
            <person name="Castanera R."/>
            <person name="Culley D."/>
            <person name="Daum C."/>
            <person name="Ezra D."/>
            <person name="Gonzalez J."/>
            <person name="Henrissat B."/>
            <person name="Kuo A."/>
            <person name="Liang C."/>
            <person name="Lipzen A."/>
            <person name="Lutzoni F."/>
            <person name="Magnuson J."/>
            <person name="Mondo S."/>
            <person name="Nolan M."/>
            <person name="Ohm R."/>
            <person name="Pangilinan J."/>
            <person name="Park H.-J."/>
            <person name="Ramirez L."/>
            <person name="Alfaro M."/>
            <person name="Sun H."/>
            <person name="Tritt A."/>
            <person name="Yoshinaga Y."/>
            <person name="Zwiers L.-H."/>
            <person name="Turgeon B."/>
            <person name="Goodwin S."/>
            <person name="Spatafora J."/>
            <person name="Crous P."/>
            <person name="Grigoriev I."/>
        </authorList>
    </citation>
    <scope>NUCLEOTIDE SEQUENCE</scope>
    <source>
        <strain evidence="2">CBS 279.74</strain>
    </source>
</reference>
<keyword evidence="3" id="KW-1185">Reference proteome</keyword>
<dbReference type="Proteomes" id="UP000799428">
    <property type="component" value="Unassembled WGS sequence"/>
</dbReference>
<proteinExistence type="predicted"/>
<protein>
    <submittedName>
        <fullName evidence="2">Uncharacterized protein</fullName>
    </submittedName>
</protein>
<organism evidence="2 3">
    <name type="scientific">Pleomassaria siparia CBS 279.74</name>
    <dbReference type="NCBI Taxonomy" id="1314801"/>
    <lineage>
        <taxon>Eukaryota</taxon>
        <taxon>Fungi</taxon>
        <taxon>Dikarya</taxon>
        <taxon>Ascomycota</taxon>
        <taxon>Pezizomycotina</taxon>
        <taxon>Dothideomycetes</taxon>
        <taxon>Pleosporomycetidae</taxon>
        <taxon>Pleosporales</taxon>
        <taxon>Pleomassariaceae</taxon>
        <taxon>Pleomassaria</taxon>
    </lineage>
</organism>